<dbReference type="OrthoDB" id="4823114at2"/>
<dbReference type="RefSeq" id="WP_089283917.1">
    <property type="nucleotide sequence ID" value="NZ_FZOJ01000018.1"/>
</dbReference>
<evidence type="ECO:0000313" key="2">
    <source>
        <dbReference type="Proteomes" id="UP000198304"/>
    </source>
</evidence>
<organism evidence="1 2">
    <name type="scientific">Anaerovirgula multivorans</name>
    <dbReference type="NCBI Taxonomy" id="312168"/>
    <lineage>
        <taxon>Bacteria</taxon>
        <taxon>Bacillati</taxon>
        <taxon>Bacillota</taxon>
        <taxon>Clostridia</taxon>
        <taxon>Peptostreptococcales</taxon>
        <taxon>Natronincolaceae</taxon>
        <taxon>Anaerovirgula</taxon>
    </lineage>
</organism>
<proteinExistence type="predicted"/>
<gene>
    <name evidence="1" type="ORF">SAMN05446037_101811</name>
</gene>
<keyword evidence="2" id="KW-1185">Reference proteome</keyword>
<dbReference type="EMBL" id="FZOJ01000018">
    <property type="protein sequence ID" value="SNS70849.1"/>
    <property type="molecule type" value="Genomic_DNA"/>
</dbReference>
<sequence>MISDNNPSSIYGTQSNGIIYSPFNFKLEPMERLIIFGIENDPDEIYTTFESQIFDDNIYGKGMRILATRNDGYVDVYYQPGLIFNSNDFNQVGKGLRDLIERPMKNARYEITSEGVDLFYTFEDKIGRQIEIKIKENNKKTPKPFNILAPLGAGTYKPDALPLFMLYDIDFIRRTGTEIQITIAGREHKVDKIPLLVDGSKIYYIRYSIDPFLVKWNVAGLETLYPLELSGKLQIQDKDTTYDLIDNKGHYEIKQMSIANEKHSLTVYFKPAVPDIVCIHDGASVKGKITIASEKTTGTVSGEYELSRYGSKIKMKVHPNGGWKPNEPKWSMKLLYAAIPMFKNWTKTYIWTAEIELNEKGQPTMNSEWKRKDYR</sequence>
<name>A0A239GNR9_9FIRM</name>
<accession>A0A239GNR9</accession>
<protein>
    <submittedName>
        <fullName evidence="1">Uncharacterized protein</fullName>
    </submittedName>
</protein>
<dbReference type="AlphaFoldDB" id="A0A239GNR9"/>
<reference evidence="2" key="1">
    <citation type="submission" date="2017-06" db="EMBL/GenBank/DDBJ databases">
        <authorList>
            <person name="Varghese N."/>
            <person name="Submissions S."/>
        </authorList>
    </citation>
    <scope>NUCLEOTIDE SEQUENCE [LARGE SCALE GENOMIC DNA]</scope>
    <source>
        <strain evidence="2">SCA</strain>
    </source>
</reference>
<evidence type="ECO:0000313" key="1">
    <source>
        <dbReference type="EMBL" id="SNS70849.1"/>
    </source>
</evidence>
<dbReference type="Proteomes" id="UP000198304">
    <property type="component" value="Unassembled WGS sequence"/>
</dbReference>